<feature type="transmembrane region" description="Helical" evidence="2">
    <location>
        <begin position="297"/>
        <end position="314"/>
    </location>
</feature>
<evidence type="ECO:0000313" key="3">
    <source>
        <dbReference type="EMBL" id="KAG5420840.1"/>
    </source>
</evidence>
<reference evidence="3 4" key="1">
    <citation type="submission" date="2020-12" db="EMBL/GenBank/DDBJ databases">
        <title>Effect of drift, selection, and recombination on the evolution of hybrid genomes in Candida yeast pathogens.</title>
        <authorList>
            <person name="Mixao V."/>
            <person name="Ksiezopolska E."/>
            <person name="Saus E."/>
            <person name="Boekhout T."/>
            <person name="Gacser A."/>
            <person name="Gabaldon T."/>
        </authorList>
    </citation>
    <scope>NUCLEOTIDE SEQUENCE [LARGE SCALE GENOMIC DNA]</scope>
    <source>
        <strain evidence="3 4">BP57</strain>
    </source>
</reference>
<accession>A0A8H7ZJD5</accession>
<dbReference type="AlphaFoldDB" id="A0A8H7ZJD5"/>
<name>A0A8H7ZJD5_9ASCO</name>
<keyword evidence="2" id="KW-0472">Membrane</keyword>
<dbReference type="RefSeq" id="XP_067549956.1">
    <property type="nucleotide sequence ID" value="XM_067691608.1"/>
</dbReference>
<dbReference type="OrthoDB" id="4018787at2759"/>
<evidence type="ECO:0000313" key="4">
    <source>
        <dbReference type="Proteomes" id="UP000669133"/>
    </source>
</evidence>
<organism evidence="3 4">
    <name type="scientific">Candida metapsilosis</name>
    <dbReference type="NCBI Taxonomy" id="273372"/>
    <lineage>
        <taxon>Eukaryota</taxon>
        <taxon>Fungi</taxon>
        <taxon>Dikarya</taxon>
        <taxon>Ascomycota</taxon>
        <taxon>Saccharomycotina</taxon>
        <taxon>Pichiomycetes</taxon>
        <taxon>Debaryomycetaceae</taxon>
        <taxon>Candida/Lodderomyces clade</taxon>
        <taxon>Candida</taxon>
    </lineage>
</organism>
<feature type="region of interest" description="Disordered" evidence="1">
    <location>
        <begin position="140"/>
        <end position="162"/>
    </location>
</feature>
<sequence>MSEVPRTRMHILLRSTEQNLQNERSLFEINSNTTMKELKQAIIERLDERQVTRTFLEQVVLSFQDRVISNDHNTDEFSVAVALDLTDGAIREMNNVIPLSLEVKSVVNGILSREFWHDITANDRFDFLPIINQDIEEEQTGNTEIENEQTENAEIESGNTVPPDMALVEPMKIVADDDRVWKLTGTTYESISDGQGSAKLVNQDDLSQKIFEMSSASNPNEMVKLSTSQCIIVDNEGQQPYMLLSPAGIAKVDSVFKSQKVKVVLHNPQTAEHEDEEDREELEDDTLERVVSAGKRFLAFATKVAVALFILGYRPNKHMQENWIKYLIMILVLFNFYVLFFTGANRVQRVLQTDPELARQPPATQNFIRGARGLATTRQNIGEFVTGMQNELVAIVVSRTFDFEYLMSNNPNWYIVFASNFENLWKDALIYMLTLSPTFQFKLYDELHKRKRMELKLFKDKVRSFYDLVLSLIQEYNKKHTPNFDLPEEVDIDTVLEKLETVPGEEDQYACLVKYYKVLKPTYDLFNKLYVKHLSLTEEQVEYLNSGFDSLEIIS</sequence>
<feature type="transmembrane region" description="Helical" evidence="2">
    <location>
        <begin position="326"/>
        <end position="344"/>
    </location>
</feature>
<keyword evidence="4" id="KW-1185">Reference proteome</keyword>
<keyword evidence="2" id="KW-0812">Transmembrane</keyword>
<dbReference type="GeneID" id="93651350"/>
<dbReference type="Proteomes" id="UP000669133">
    <property type="component" value="Unassembled WGS sequence"/>
</dbReference>
<evidence type="ECO:0000256" key="2">
    <source>
        <dbReference type="SAM" id="Phobius"/>
    </source>
</evidence>
<protein>
    <recommendedName>
        <fullName evidence="5">Ubiquitin-like domain-containing protein</fullName>
    </recommendedName>
</protein>
<feature type="compositionally biased region" description="Acidic residues" evidence="1">
    <location>
        <begin position="140"/>
        <end position="154"/>
    </location>
</feature>
<dbReference type="EMBL" id="JAEOAQ010000002">
    <property type="protein sequence ID" value="KAG5420840.1"/>
    <property type="molecule type" value="Genomic_DNA"/>
</dbReference>
<evidence type="ECO:0008006" key="5">
    <source>
        <dbReference type="Google" id="ProtNLM"/>
    </source>
</evidence>
<comment type="caution">
    <text evidence="3">The sequence shown here is derived from an EMBL/GenBank/DDBJ whole genome shotgun (WGS) entry which is preliminary data.</text>
</comment>
<evidence type="ECO:0000256" key="1">
    <source>
        <dbReference type="SAM" id="MobiDB-lite"/>
    </source>
</evidence>
<gene>
    <name evidence="3" type="ORF">I9W82_002721</name>
</gene>
<proteinExistence type="predicted"/>
<keyword evidence="2" id="KW-1133">Transmembrane helix</keyword>